<evidence type="ECO:0000313" key="1">
    <source>
        <dbReference type="EMBL" id="KAH3779757.1"/>
    </source>
</evidence>
<reference evidence="1" key="1">
    <citation type="journal article" date="2019" name="bioRxiv">
        <title>The Genome of the Zebra Mussel, Dreissena polymorpha: A Resource for Invasive Species Research.</title>
        <authorList>
            <person name="McCartney M.A."/>
            <person name="Auch B."/>
            <person name="Kono T."/>
            <person name="Mallez S."/>
            <person name="Zhang Y."/>
            <person name="Obille A."/>
            <person name="Becker A."/>
            <person name="Abrahante J.E."/>
            <person name="Garbe J."/>
            <person name="Badalamenti J.P."/>
            <person name="Herman A."/>
            <person name="Mangelson H."/>
            <person name="Liachko I."/>
            <person name="Sullivan S."/>
            <person name="Sone E.D."/>
            <person name="Koren S."/>
            <person name="Silverstein K.A.T."/>
            <person name="Beckman K.B."/>
            <person name="Gohl D.M."/>
        </authorList>
    </citation>
    <scope>NUCLEOTIDE SEQUENCE</scope>
    <source>
        <strain evidence="1">Duluth1</strain>
        <tissue evidence="1">Whole animal</tissue>
    </source>
</reference>
<gene>
    <name evidence="1" type="ORF">DPMN_157563</name>
</gene>
<proteinExistence type="predicted"/>
<comment type="caution">
    <text evidence="1">The sequence shown here is derived from an EMBL/GenBank/DDBJ whole genome shotgun (WGS) entry which is preliminary data.</text>
</comment>
<name>A0A9D4EG79_DREPO</name>
<dbReference type="Proteomes" id="UP000828390">
    <property type="component" value="Unassembled WGS sequence"/>
</dbReference>
<evidence type="ECO:0000313" key="2">
    <source>
        <dbReference type="Proteomes" id="UP000828390"/>
    </source>
</evidence>
<dbReference type="AlphaFoldDB" id="A0A9D4EG79"/>
<organism evidence="1 2">
    <name type="scientific">Dreissena polymorpha</name>
    <name type="common">Zebra mussel</name>
    <name type="synonym">Mytilus polymorpha</name>
    <dbReference type="NCBI Taxonomy" id="45954"/>
    <lineage>
        <taxon>Eukaryota</taxon>
        <taxon>Metazoa</taxon>
        <taxon>Spiralia</taxon>
        <taxon>Lophotrochozoa</taxon>
        <taxon>Mollusca</taxon>
        <taxon>Bivalvia</taxon>
        <taxon>Autobranchia</taxon>
        <taxon>Heteroconchia</taxon>
        <taxon>Euheterodonta</taxon>
        <taxon>Imparidentia</taxon>
        <taxon>Neoheterodontei</taxon>
        <taxon>Myida</taxon>
        <taxon>Dreissenoidea</taxon>
        <taxon>Dreissenidae</taxon>
        <taxon>Dreissena</taxon>
    </lineage>
</organism>
<accession>A0A9D4EG79</accession>
<protein>
    <submittedName>
        <fullName evidence="1">Uncharacterized protein</fullName>
    </submittedName>
</protein>
<sequence>MPLHNGKLKCDRAEMIALFICAIDYLLQHADESKIKYLSSVLADMSRKVRDTQDQNDRDALRKYCKDTIRQLCSIFDHANTGYLEKQINCIEGLTPISQQQEEVLKQRVESWRQILLCTAESNLERDIHARLVQIRSIRGYFSSALCGRRNETRCVTDIPQTFHNTY</sequence>
<reference evidence="1" key="2">
    <citation type="submission" date="2020-11" db="EMBL/GenBank/DDBJ databases">
        <authorList>
            <person name="McCartney M.A."/>
            <person name="Auch B."/>
            <person name="Kono T."/>
            <person name="Mallez S."/>
            <person name="Becker A."/>
            <person name="Gohl D.M."/>
            <person name="Silverstein K.A.T."/>
            <person name="Koren S."/>
            <person name="Bechman K.B."/>
            <person name="Herman A."/>
            <person name="Abrahante J.E."/>
            <person name="Garbe J."/>
        </authorList>
    </citation>
    <scope>NUCLEOTIDE SEQUENCE</scope>
    <source>
        <strain evidence="1">Duluth1</strain>
        <tissue evidence="1">Whole animal</tissue>
    </source>
</reference>
<dbReference type="EMBL" id="JAIWYP010000008">
    <property type="protein sequence ID" value="KAH3779757.1"/>
    <property type="molecule type" value="Genomic_DNA"/>
</dbReference>
<keyword evidence="2" id="KW-1185">Reference proteome</keyword>